<dbReference type="Proteomes" id="UP001152798">
    <property type="component" value="Chromosome 5"/>
</dbReference>
<keyword evidence="1" id="KW-0732">Signal</keyword>
<name>A0A9P0HFV8_NEZVI</name>
<protein>
    <recommendedName>
        <fullName evidence="4">Neuropeptide</fullName>
    </recommendedName>
</protein>
<evidence type="ECO:0000313" key="2">
    <source>
        <dbReference type="EMBL" id="CAH1401266.1"/>
    </source>
</evidence>
<gene>
    <name evidence="2" type="ORF">NEZAVI_LOCUS10326</name>
</gene>
<feature type="signal peptide" evidence="1">
    <location>
        <begin position="1"/>
        <end position="18"/>
    </location>
</feature>
<dbReference type="AlphaFoldDB" id="A0A9P0HFV8"/>
<accession>A0A9P0HFV8</accession>
<feature type="chain" id="PRO_5040234156" description="Neuropeptide" evidence="1">
    <location>
        <begin position="19"/>
        <end position="70"/>
    </location>
</feature>
<dbReference type="EMBL" id="OV725081">
    <property type="protein sequence ID" value="CAH1401266.1"/>
    <property type="molecule type" value="Genomic_DNA"/>
</dbReference>
<organism evidence="2 3">
    <name type="scientific">Nezara viridula</name>
    <name type="common">Southern green stink bug</name>
    <name type="synonym">Cimex viridulus</name>
    <dbReference type="NCBI Taxonomy" id="85310"/>
    <lineage>
        <taxon>Eukaryota</taxon>
        <taxon>Metazoa</taxon>
        <taxon>Ecdysozoa</taxon>
        <taxon>Arthropoda</taxon>
        <taxon>Hexapoda</taxon>
        <taxon>Insecta</taxon>
        <taxon>Pterygota</taxon>
        <taxon>Neoptera</taxon>
        <taxon>Paraneoptera</taxon>
        <taxon>Hemiptera</taxon>
        <taxon>Heteroptera</taxon>
        <taxon>Panheteroptera</taxon>
        <taxon>Pentatomomorpha</taxon>
        <taxon>Pentatomoidea</taxon>
        <taxon>Pentatomidae</taxon>
        <taxon>Pentatominae</taxon>
        <taxon>Nezara</taxon>
    </lineage>
</organism>
<keyword evidence="3" id="KW-1185">Reference proteome</keyword>
<evidence type="ECO:0008006" key="4">
    <source>
        <dbReference type="Google" id="ProtNLM"/>
    </source>
</evidence>
<evidence type="ECO:0000256" key="1">
    <source>
        <dbReference type="SAM" id="SignalP"/>
    </source>
</evidence>
<reference evidence="2" key="1">
    <citation type="submission" date="2022-01" db="EMBL/GenBank/DDBJ databases">
        <authorList>
            <person name="King R."/>
        </authorList>
    </citation>
    <scope>NUCLEOTIDE SEQUENCE</scope>
</reference>
<sequence>MKMVPLPLLAYFLIYAYTASNLLLHSESSDVPVGMKRCTAMTFCYYGTNCCLNGLYCCGKQKQLTKAIWM</sequence>
<proteinExistence type="predicted"/>
<evidence type="ECO:0000313" key="3">
    <source>
        <dbReference type="Proteomes" id="UP001152798"/>
    </source>
</evidence>